<evidence type="ECO:0000313" key="2">
    <source>
        <dbReference type="Proteomes" id="UP000225706"/>
    </source>
</evidence>
<dbReference type="OrthoDB" id="5946233at2759"/>
<dbReference type="Proteomes" id="UP000225706">
    <property type="component" value="Unassembled WGS sequence"/>
</dbReference>
<dbReference type="AlphaFoldDB" id="A0A2B4SDP4"/>
<dbReference type="PANTHER" id="PTHR46177">
    <property type="entry name" value="INTEGRASE CATALYTIC DOMAIN-CONTAINING PROTEIN"/>
    <property type="match status" value="1"/>
</dbReference>
<keyword evidence="2" id="KW-1185">Reference proteome</keyword>
<dbReference type="PANTHER" id="PTHR46177:SF1">
    <property type="entry name" value="INTEGRASE CATALYTIC DOMAIN-CONTAINING PROTEIN"/>
    <property type="match status" value="1"/>
</dbReference>
<accession>A0A2B4SDP4</accession>
<evidence type="ECO:0008006" key="3">
    <source>
        <dbReference type="Google" id="ProtNLM"/>
    </source>
</evidence>
<protein>
    <recommendedName>
        <fullName evidence="3">Integrase catalytic domain-containing protein</fullName>
    </recommendedName>
</protein>
<name>A0A2B4SDP4_STYPI</name>
<organism evidence="1 2">
    <name type="scientific">Stylophora pistillata</name>
    <name type="common">Smooth cauliflower coral</name>
    <dbReference type="NCBI Taxonomy" id="50429"/>
    <lineage>
        <taxon>Eukaryota</taxon>
        <taxon>Metazoa</taxon>
        <taxon>Cnidaria</taxon>
        <taxon>Anthozoa</taxon>
        <taxon>Hexacorallia</taxon>
        <taxon>Scleractinia</taxon>
        <taxon>Astrocoeniina</taxon>
        <taxon>Pocilloporidae</taxon>
        <taxon>Stylophora</taxon>
    </lineage>
</organism>
<comment type="caution">
    <text evidence="1">The sequence shown here is derived from an EMBL/GenBank/DDBJ whole genome shotgun (WGS) entry which is preliminary data.</text>
</comment>
<dbReference type="EMBL" id="LSMT01000077">
    <property type="protein sequence ID" value="PFX28794.1"/>
    <property type="molecule type" value="Genomic_DNA"/>
</dbReference>
<reference evidence="2" key="1">
    <citation type="journal article" date="2017" name="bioRxiv">
        <title>Comparative analysis of the genomes of Stylophora pistillata and Acropora digitifera provides evidence for extensive differences between species of corals.</title>
        <authorList>
            <person name="Voolstra C.R."/>
            <person name="Li Y."/>
            <person name="Liew Y.J."/>
            <person name="Baumgarten S."/>
            <person name="Zoccola D."/>
            <person name="Flot J.-F."/>
            <person name="Tambutte S."/>
            <person name="Allemand D."/>
            <person name="Aranda M."/>
        </authorList>
    </citation>
    <scope>NUCLEOTIDE SEQUENCE [LARGE SCALE GENOMIC DNA]</scope>
</reference>
<gene>
    <name evidence="1" type="ORF">AWC38_SpisGene6501</name>
</gene>
<evidence type="ECO:0000313" key="1">
    <source>
        <dbReference type="EMBL" id="PFX28794.1"/>
    </source>
</evidence>
<proteinExistence type="predicted"/>
<sequence>MDGHDKLMGCQNRTFPLAVYSSIDTASRKLLWLRVWVTNSDPKLIGRWYLEYLYESRKMPSIIRVDRGSETGIMATKQAFLRQNHGDIEPTDTVVYGPSTAIRMLLAFILIPVIQKQLDSFRETIWNTHRIRRQKNTSLPDGVSDHIYNFPQEYGLEECGKES</sequence>
<dbReference type="STRING" id="50429.A0A2B4SDP4"/>